<reference evidence="3" key="1">
    <citation type="submission" date="2022-10" db="EMBL/GenBank/DDBJ databases">
        <authorList>
            <person name="Chen Y."/>
            <person name="Dougan E. K."/>
            <person name="Chan C."/>
            <person name="Rhodes N."/>
            <person name="Thang M."/>
        </authorList>
    </citation>
    <scope>NUCLEOTIDE SEQUENCE</scope>
</reference>
<proteinExistence type="predicted"/>
<gene>
    <name evidence="3" type="ORF">C1SCF055_LOCUS35646</name>
</gene>
<sequence length="2858" mass="320323">MTGSREEEVTNGKDQPEVSEGQSDPTKESSQSGIPFEGIAHVWGYSVLHFDFRSWIGSSWFSTPTAPGTLSSSGGWGLYFLDQLGVWTCGDFWPWVARCLFSAIVVLGAILILYLLLVICRPCQAFCKCCCRQTRAVAKEVGELLPELRPGGTYEKLDIRGPASSGGVDSEFYQRGVKGRGSERKPNDVAVVVNDQIARLKVDGDHWARVDRYGLWVRLRGVKGSTSKALRQTLEQEGKIHLCREQRCPLELQPTPGLHCKAYASVDANGLVDLGAYAGWSTRRVIVLMGRWLRRMVRGLSLCVYYLTGWFILRQLWAKRTPPRTIVEGAVVRPLDAESESEVEVQDDPCEAVLVGLEHGGKPRALATDPCADRAIGEPVRLLERDRELSDVKRRSSVRLCDHHRQLYVAACSSRKCSVLACYEQVDGAKQGVPLCKHHLRDLGGCARPTRRVSWTHERDSSIARSEASMSEGECLTPARRSRRITFDGAERLGPRAASADPSESQKKIEGKLEKGPCMVLLRPKSLQTAEAPPRWTSWLGCIEGFAEEGRSQELLEVHIPSLKQTCVIHRRLLKGSPRDNGAGRISKHWVQKFLQHTHDEEVGQGISVLVARLSEDQAAALNAWDGEVTDEGAKPSKAWQGRLYREILPHADAYLREEAEMSDDFMTPPKPKVELEEGAGPAIPPFPDLDDSDRQGRMEAARRALDQHIEGEIDSEVLQTVATAFDLDHEQLAQSMYARNHRLSYSKPTTPPGLGADQSEMEFARRPVTATMPGGVTVKPAELLLNPPSLVKPASEQMPDGRAGATFGEALGDSTQVQSADRIIHAIDGLRRAQDDDKNLTKGTLSSIKEAEKMDVFLARGCGTLTVELAPGVYGKELFHAGKRVANHARHMLHLIKWPVLMTNRVLLGIAGLWWGGKDTYTLHASDCVTARSEQLDSWNPSSDNKIENRMRPPGVFNTWLRTARKQKELCSLLGTENPRLEDLKLLALAPGADGQANFQFPSIWDLGDPNGYYQTVMVPRQQRQMSRLLHKQLHDHNLKQKTGKAPKLNLKDKEADGYAGGSVKSAYPAGKRLTQGEASRSRPFRRPLWGRLSPPLRMACMATRIPSQPTEQEAAPAWDDQSQEERERLKRWKSLEEKGVLAALDSPTDYLRPHVIARMMAAQDEGYELELNRCLEDAAEHGHPALSKEAGRQRELLKHEPKAGHQADVEFTPITWDEGIGHGLLNFQGNLSHIGSVTVRDYQDRLNAKDSEVPLQDGQLEEERQCLLLHVGVGLALADDPVELREAVARANQLRKHLWDEAVEAHAHLGDPPAWIPEGEHFLRQNVHDCLFPHHEKDYRALQTLTIHAARIHVDLLHGDDAGNGKLVFVTIHRGHMRLLLPQQPQQLLDHLRTADKVTRELQVEHWRVILDQSKVEDQMVPAKSPACTRCQQQQQRPYRVGEGFPLPPASFESCLQDDPQALQNSGVPLRKRLAFAYGPIGQEVYAGWAGWTKGLQYQGIPCGEPIEYYEDPIEQKGFKPQHDTRDPKVRERLLGLAGAPPGPDVPNTWQLGVVCTSFCDHQLKNGGSRTWQRPQGDGTRPSEVQGNEDAEFAAELCTVLADNGRVFALESSAPSGRYPKIWDLPCMQRLRRRTGAKIVSMAYGYVRLGSRPDSPARTLEGTQSNSQVPLTRLAQQYAPALCAAWGLVVRAAFEEWSWTTYLQEHSVLKALEKCWTELDAPPWPADPANTLERTLGQHLAPVVAGQADGPGLPHSYTCSGCELQQMVYPCTFCGGEGSVSDPEKQAEGQGTRAGSVDDANGQSTAEKYLEVCQSAYSKEAVRKARGRLRKYGEHFRKAKEGALKGLSPLHEQYLKDCVLKGVPSRAKSTPKREKARNHGSIRGHEEEMLQKAWKDASYGAVLLCSTETEDQEENRQIDQILTESKVAESPLGRVPKQNPDRTISAEGRPINDMRARNASGSKYDHPPAAQPRHRAVVRQSLWWRVRHPKVPQRCAKRDVPRAFKWHFLKPGDVPEFCTRILGVLILSLVMVFGWVGAPGEFVIWATAAQKHHGSFRPCHPQFNDVVPYTSRWLMDDGVVVEPLVGNRIQRSLSAMDAAMVSVWGPGAINLDKLAEEGTPAKSQLLWGLHLDFEEQVVVLPEPKRIKAKYLLREPQLQRGCQRVRTKLLRELAGTAQYWAVSAPEIAPYLPVFYRLLQQEVGDHEWVKPRGSESELEAAWAEFWDALDWVRLQMEKPWGTSFRAAFGKLLPLRERLALPGMAASARFVGGDATLTRLGSTDWKDRCYHMADSSRYVRAVNEVVGGGDHLEIIGVMELLTFIVLAAARKETWQGQLILYVTDNMNVKGRLRTRRASNRYVRALLLLLQRLEAENSFTVDGAYVRPYHNTLNDWLTREDEDKVHAEMESSGWTRLELNEDWEGLLREAMRPTLKLPGEKGPSAALAIQLANEQQTVHAFPAKIEPKPFKGGTADEKERVQAWRAAQVNECQMLPLRSAEESGSQVSVSRSQEAPCWKVGRPGLVRPLLPEEVWEMQGGLAEDWRSADSKRKVNHFGFDESEVDYGDDDDRTPEDKPEDEELLEKTKTKVEAFLRAPPEMRKTLRSQAWKRCKSKLEELNFEFSTRPLPEMHPGKFEKDLKDGFTYAEAKQRQKGRQRAARHQRALAEMEGASFEDFPKSWSHGYSKQALKPGFLEEKNKERARRKATKANYRSDRSRSTPPPRQSAAPAAASNQAEAESTANWEAGSQWHDWQARRSSEWQWHQPDVTQRRDANAADDDDWGNWTRDGQRGSNQDGWSSYDYMETIRIDSGTSETLPWQFCIHPCSMEASTYCAASAAKPKAKSELLTIFWLKHLLLG</sequence>
<feature type="region of interest" description="Disordered" evidence="1">
    <location>
        <begin position="2691"/>
        <end position="2796"/>
    </location>
</feature>
<evidence type="ECO:0000256" key="1">
    <source>
        <dbReference type="SAM" id="MobiDB-lite"/>
    </source>
</evidence>
<dbReference type="Proteomes" id="UP001152797">
    <property type="component" value="Unassembled WGS sequence"/>
</dbReference>
<keyword evidence="2" id="KW-1133">Transmembrane helix</keyword>
<feature type="transmembrane region" description="Helical" evidence="2">
    <location>
        <begin position="299"/>
        <end position="317"/>
    </location>
</feature>
<keyword evidence="5" id="KW-1185">Reference proteome</keyword>
<feature type="region of interest" description="Disordered" evidence="1">
    <location>
        <begin position="488"/>
        <end position="509"/>
    </location>
</feature>
<feature type="compositionally biased region" description="Polar residues" evidence="1">
    <location>
        <begin position="20"/>
        <end position="33"/>
    </location>
</feature>
<dbReference type="EMBL" id="CAMXCT030004785">
    <property type="protein sequence ID" value="CAL4797688.1"/>
    <property type="molecule type" value="Genomic_DNA"/>
</dbReference>
<feature type="region of interest" description="Disordered" evidence="1">
    <location>
        <begin position="2557"/>
        <end position="2580"/>
    </location>
</feature>
<organism evidence="3">
    <name type="scientific">Cladocopium goreaui</name>
    <dbReference type="NCBI Taxonomy" id="2562237"/>
    <lineage>
        <taxon>Eukaryota</taxon>
        <taxon>Sar</taxon>
        <taxon>Alveolata</taxon>
        <taxon>Dinophyceae</taxon>
        <taxon>Suessiales</taxon>
        <taxon>Symbiodiniaceae</taxon>
        <taxon>Cladocopium</taxon>
    </lineage>
</organism>
<protein>
    <submittedName>
        <fullName evidence="4">Digestive cysteine proteinase 2</fullName>
    </submittedName>
</protein>
<feature type="region of interest" description="Disordered" evidence="1">
    <location>
        <begin position="1782"/>
        <end position="1803"/>
    </location>
</feature>
<dbReference type="EMBL" id="CAMXCT020004785">
    <property type="protein sequence ID" value="CAL1163751.1"/>
    <property type="molecule type" value="Genomic_DNA"/>
</dbReference>
<name>A0A9P1GDV9_9DINO</name>
<reference evidence="4 5" key="2">
    <citation type="submission" date="2024-05" db="EMBL/GenBank/DDBJ databases">
        <authorList>
            <person name="Chen Y."/>
            <person name="Shah S."/>
            <person name="Dougan E. K."/>
            <person name="Thang M."/>
            <person name="Chan C."/>
        </authorList>
    </citation>
    <scope>NUCLEOTIDE SEQUENCE [LARGE SCALE GENOMIC DNA]</scope>
</reference>
<comment type="caution">
    <text evidence="3">The sequence shown here is derived from an EMBL/GenBank/DDBJ whole genome shotgun (WGS) entry which is preliminary data.</text>
</comment>
<evidence type="ECO:0000313" key="3">
    <source>
        <dbReference type="EMBL" id="CAI4010376.1"/>
    </source>
</evidence>
<keyword evidence="2" id="KW-0812">Transmembrane</keyword>
<keyword evidence="2" id="KW-0472">Membrane</keyword>
<feature type="transmembrane region" description="Helical" evidence="2">
    <location>
        <begin position="95"/>
        <end position="118"/>
    </location>
</feature>
<evidence type="ECO:0000313" key="4">
    <source>
        <dbReference type="EMBL" id="CAL4797688.1"/>
    </source>
</evidence>
<evidence type="ECO:0000313" key="5">
    <source>
        <dbReference type="Proteomes" id="UP001152797"/>
    </source>
</evidence>
<feature type="compositionally biased region" description="Basic and acidic residues" evidence="1">
    <location>
        <begin position="1"/>
        <end position="16"/>
    </location>
</feature>
<feature type="compositionally biased region" description="Acidic residues" evidence="1">
    <location>
        <begin position="2558"/>
        <end position="2580"/>
    </location>
</feature>
<dbReference type="OrthoDB" id="126027at2759"/>
<dbReference type="EMBL" id="CAMXCT010004785">
    <property type="protein sequence ID" value="CAI4010376.1"/>
    <property type="molecule type" value="Genomic_DNA"/>
</dbReference>
<accession>A0A9P1GDV9</accession>
<feature type="region of interest" description="Disordered" evidence="1">
    <location>
        <begin position="1"/>
        <end position="33"/>
    </location>
</feature>
<evidence type="ECO:0000256" key="2">
    <source>
        <dbReference type="SAM" id="Phobius"/>
    </source>
</evidence>
<feature type="compositionally biased region" description="Low complexity" evidence="1">
    <location>
        <begin position="2724"/>
        <end position="2742"/>
    </location>
</feature>